<evidence type="ECO:0000256" key="3">
    <source>
        <dbReference type="ARBA" id="ARBA00022553"/>
    </source>
</evidence>
<dbReference type="AlphaFoldDB" id="A0A3S9AAY7"/>
<keyword evidence="7" id="KW-0804">Transcription</keyword>
<evidence type="ECO:0000256" key="1">
    <source>
        <dbReference type="ARBA" id="ARBA00004496"/>
    </source>
</evidence>
<proteinExistence type="predicted"/>
<evidence type="ECO:0000313" key="13">
    <source>
        <dbReference type="Proteomes" id="UP000272528"/>
    </source>
</evidence>
<dbReference type="GO" id="GO:0000160">
    <property type="term" value="P:phosphorelay signal transduction system"/>
    <property type="evidence" value="ECO:0007669"/>
    <property type="project" value="UniProtKB-KW"/>
</dbReference>
<evidence type="ECO:0000259" key="10">
    <source>
        <dbReference type="PROSITE" id="PS01124"/>
    </source>
</evidence>
<dbReference type="Gene3D" id="3.40.50.2300">
    <property type="match status" value="1"/>
</dbReference>
<dbReference type="Pfam" id="PF00072">
    <property type="entry name" value="Response_reg"/>
    <property type="match status" value="1"/>
</dbReference>
<evidence type="ECO:0000256" key="4">
    <source>
        <dbReference type="ARBA" id="ARBA00023012"/>
    </source>
</evidence>
<dbReference type="OrthoDB" id="9794370at2"/>
<evidence type="ECO:0000259" key="11">
    <source>
        <dbReference type="PROSITE" id="PS50110"/>
    </source>
</evidence>
<accession>A0A3S9AAY7</accession>
<dbReference type="GO" id="GO:0005737">
    <property type="term" value="C:cytoplasm"/>
    <property type="evidence" value="ECO:0007669"/>
    <property type="project" value="UniProtKB-SubCell"/>
</dbReference>
<dbReference type="KEGG" id="palb:EJC50_26660"/>
<dbReference type="PANTHER" id="PTHR42713">
    <property type="entry name" value="HISTIDINE KINASE-RELATED"/>
    <property type="match status" value="1"/>
</dbReference>
<evidence type="ECO:0000256" key="2">
    <source>
        <dbReference type="ARBA" id="ARBA00022490"/>
    </source>
</evidence>
<dbReference type="InterPro" id="IPR018060">
    <property type="entry name" value="HTH_AraC"/>
</dbReference>
<dbReference type="Pfam" id="PF17853">
    <property type="entry name" value="GGDEF_2"/>
    <property type="match status" value="1"/>
</dbReference>
<keyword evidence="2" id="KW-0963">Cytoplasm</keyword>
<keyword evidence="4" id="KW-0902">Two-component regulatory system</keyword>
<keyword evidence="9" id="KW-0175">Coiled coil</keyword>
<dbReference type="Pfam" id="PF12833">
    <property type="entry name" value="HTH_18"/>
    <property type="match status" value="1"/>
</dbReference>
<evidence type="ECO:0000256" key="7">
    <source>
        <dbReference type="ARBA" id="ARBA00023163"/>
    </source>
</evidence>
<evidence type="ECO:0000313" key="12">
    <source>
        <dbReference type="EMBL" id="AZN42874.1"/>
    </source>
</evidence>
<dbReference type="InterPro" id="IPR041522">
    <property type="entry name" value="CdaR_GGDEF"/>
</dbReference>
<reference evidence="13" key="1">
    <citation type="submission" date="2018-12" db="EMBL/GenBank/DDBJ databases">
        <title>Genome sequence of Peanibacillus sp.</title>
        <authorList>
            <person name="Subramani G."/>
            <person name="Srinivasan S."/>
            <person name="Kim M.K."/>
        </authorList>
    </citation>
    <scope>NUCLEOTIDE SEQUENCE [LARGE SCALE GENOMIC DNA]</scope>
    <source>
        <strain evidence="13">18JY67-1</strain>
    </source>
</reference>
<protein>
    <submittedName>
        <fullName evidence="12">Response regulator</fullName>
    </submittedName>
</protein>
<keyword evidence="3 8" id="KW-0597">Phosphoprotein</keyword>
<keyword evidence="6" id="KW-0238">DNA-binding</keyword>
<dbReference type="InterPro" id="IPR051552">
    <property type="entry name" value="HptR"/>
</dbReference>
<dbReference type="SMART" id="SM00448">
    <property type="entry name" value="REC"/>
    <property type="match status" value="1"/>
</dbReference>
<comment type="subcellular location">
    <subcellularLocation>
        <location evidence="1">Cytoplasm</location>
    </subcellularLocation>
</comment>
<gene>
    <name evidence="12" type="ORF">EJC50_26660</name>
</gene>
<dbReference type="PANTHER" id="PTHR42713:SF3">
    <property type="entry name" value="TRANSCRIPTIONAL REGULATORY PROTEIN HPTR"/>
    <property type="match status" value="1"/>
</dbReference>
<feature type="domain" description="Response regulatory" evidence="11">
    <location>
        <begin position="5"/>
        <end position="122"/>
    </location>
</feature>
<feature type="modified residue" description="4-aspartylphosphate" evidence="8">
    <location>
        <position position="57"/>
    </location>
</feature>
<dbReference type="InterPro" id="IPR011006">
    <property type="entry name" value="CheY-like_superfamily"/>
</dbReference>
<dbReference type="SUPFAM" id="SSF52172">
    <property type="entry name" value="CheY-like"/>
    <property type="match status" value="1"/>
</dbReference>
<dbReference type="EMBL" id="CP034437">
    <property type="protein sequence ID" value="AZN42874.1"/>
    <property type="molecule type" value="Genomic_DNA"/>
</dbReference>
<dbReference type="RefSeq" id="WP_126018946.1">
    <property type="nucleotide sequence ID" value="NZ_CP034437.1"/>
</dbReference>
<dbReference type="InterPro" id="IPR009057">
    <property type="entry name" value="Homeodomain-like_sf"/>
</dbReference>
<dbReference type="GO" id="GO:0003700">
    <property type="term" value="F:DNA-binding transcription factor activity"/>
    <property type="evidence" value="ECO:0007669"/>
    <property type="project" value="InterPro"/>
</dbReference>
<dbReference type="SMART" id="SM00342">
    <property type="entry name" value="HTH_ARAC"/>
    <property type="match status" value="1"/>
</dbReference>
<dbReference type="SUPFAM" id="SSF46689">
    <property type="entry name" value="Homeodomain-like"/>
    <property type="match status" value="2"/>
</dbReference>
<feature type="coiled-coil region" evidence="9">
    <location>
        <begin position="105"/>
        <end position="132"/>
    </location>
</feature>
<keyword evidence="5" id="KW-0805">Transcription regulation</keyword>
<evidence type="ECO:0000256" key="9">
    <source>
        <dbReference type="SAM" id="Coils"/>
    </source>
</evidence>
<dbReference type="CDD" id="cd17536">
    <property type="entry name" value="REC_YesN-like"/>
    <property type="match status" value="1"/>
</dbReference>
<dbReference type="InterPro" id="IPR001789">
    <property type="entry name" value="Sig_transdc_resp-reg_receiver"/>
</dbReference>
<evidence type="ECO:0000256" key="5">
    <source>
        <dbReference type="ARBA" id="ARBA00023015"/>
    </source>
</evidence>
<name>A0A3S9AAY7_9BACL</name>
<evidence type="ECO:0000256" key="6">
    <source>
        <dbReference type="ARBA" id="ARBA00023125"/>
    </source>
</evidence>
<dbReference type="Proteomes" id="UP000272528">
    <property type="component" value="Chromosome"/>
</dbReference>
<dbReference type="GO" id="GO:0043565">
    <property type="term" value="F:sequence-specific DNA binding"/>
    <property type="evidence" value="ECO:0007669"/>
    <property type="project" value="InterPro"/>
</dbReference>
<dbReference type="Gene3D" id="1.10.10.60">
    <property type="entry name" value="Homeodomain-like"/>
    <property type="match status" value="2"/>
</dbReference>
<sequence>MGLHSVVIVEDEMLVRMGLKNAIDWQAFNMQVIADVADGEAALEIYEKEKPDLIITDLRMPGMGGMELIARIRERDKQARIIILTCLEEFDLVRKAISLGVSDYILKLTMTVDQIKAVLANMQEELDAYGSKPETPIRHEANGHVIKEKLMKDFILYNGYSAQEFTTIAQQYGFQFKPEQMLVCVLEIDHYARIQSLFKDTNGQLVKHTMLNVLDELLSRLGMGEAFGDDGARYTLIFSFGPNKELGEIYEALQRILKEIENPFKIYFNASVSFGMSGVKDGYQSLRVLYDQAIGALEDKFFGGAGAIYGMSVCDRRTLLSEKSEEVLRMCEKLTALPLVFISGYTDRLRAIAAETAPSKSVCVEKFCQLVQWTVQAMKYQEDGSEQVILSAIQSIKQSETLDDLFRYLYEFLSRIASAGLRRRIVSKEVKLAIDYMEQHYSSDLSLQQVSAHVALSPSYLSSLFKKEIDVNFVDYLNEIRIDKAKELLLETYLKTYEIAECTGFKENTYFCKMFKKVTGMTTGEYRRQWLSDQTEDAAE</sequence>
<keyword evidence="13" id="KW-1185">Reference proteome</keyword>
<evidence type="ECO:0000256" key="8">
    <source>
        <dbReference type="PROSITE-ProRule" id="PRU00169"/>
    </source>
</evidence>
<organism evidence="12 13">
    <name type="scientific">Paenibacillus albus</name>
    <dbReference type="NCBI Taxonomy" id="2495582"/>
    <lineage>
        <taxon>Bacteria</taxon>
        <taxon>Bacillati</taxon>
        <taxon>Bacillota</taxon>
        <taxon>Bacilli</taxon>
        <taxon>Bacillales</taxon>
        <taxon>Paenibacillaceae</taxon>
        <taxon>Paenibacillus</taxon>
    </lineage>
</organism>
<dbReference type="PROSITE" id="PS50110">
    <property type="entry name" value="RESPONSE_REGULATORY"/>
    <property type="match status" value="1"/>
</dbReference>
<dbReference type="PROSITE" id="PS01124">
    <property type="entry name" value="HTH_ARAC_FAMILY_2"/>
    <property type="match status" value="1"/>
</dbReference>
<feature type="domain" description="HTH araC/xylS-type" evidence="10">
    <location>
        <begin position="431"/>
        <end position="529"/>
    </location>
</feature>